<accession>A0ABU9KQG7</accession>
<protein>
    <submittedName>
        <fullName evidence="3">Glycosyltransferase family 4 protein</fullName>
        <ecNumber evidence="3">2.4.-.-</ecNumber>
    </submittedName>
</protein>
<dbReference type="InterPro" id="IPR050194">
    <property type="entry name" value="Glycosyltransferase_grp1"/>
</dbReference>
<dbReference type="Proteomes" id="UP001396646">
    <property type="component" value="Unassembled WGS sequence"/>
</dbReference>
<keyword evidence="3" id="KW-0328">Glycosyltransferase</keyword>
<dbReference type="InterPro" id="IPR001296">
    <property type="entry name" value="Glyco_trans_1"/>
</dbReference>
<comment type="caution">
    <text evidence="3">The sequence shown here is derived from an EMBL/GenBank/DDBJ whole genome shotgun (WGS) entry which is preliminary data.</text>
</comment>
<organism evidence="3 4">
    <name type="scientific">Methanococcoides cohabitans</name>
    <dbReference type="NCBI Taxonomy" id="3136559"/>
    <lineage>
        <taxon>Archaea</taxon>
        <taxon>Methanobacteriati</taxon>
        <taxon>Methanobacteriota</taxon>
        <taxon>Stenosarchaea group</taxon>
        <taxon>Methanomicrobia</taxon>
        <taxon>Methanosarcinales</taxon>
        <taxon>Methanosarcinaceae</taxon>
        <taxon>Methanococcoides</taxon>
    </lineage>
</organism>
<dbReference type="PANTHER" id="PTHR45947:SF3">
    <property type="entry name" value="SULFOQUINOVOSYL TRANSFERASE SQD2"/>
    <property type="match status" value="1"/>
</dbReference>
<dbReference type="RefSeq" id="WP_342126259.1">
    <property type="nucleotide sequence ID" value="NZ_JBCAUS010000002.1"/>
</dbReference>
<dbReference type="GO" id="GO:0016757">
    <property type="term" value="F:glycosyltransferase activity"/>
    <property type="evidence" value="ECO:0007669"/>
    <property type="project" value="UniProtKB-KW"/>
</dbReference>
<dbReference type="SUPFAM" id="SSF53756">
    <property type="entry name" value="UDP-Glycosyltransferase/glycogen phosphorylase"/>
    <property type="match status" value="1"/>
</dbReference>
<feature type="domain" description="Glycosyltransferase subfamily 4-like N-terminal" evidence="2">
    <location>
        <begin position="35"/>
        <end position="192"/>
    </location>
</feature>
<dbReference type="Gene3D" id="3.40.50.2000">
    <property type="entry name" value="Glycogen Phosphorylase B"/>
    <property type="match status" value="2"/>
</dbReference>
<dbReference type="Pfam" id="PF13439">
    <property type="entry name" value="Glyco_transf_4"/>
    <property type="match status" value="1"/>
</dbReference>
<dbReference type="EMBL" id="JBCAUS010000002">
    <property type="protein sequence ID" value="MEL4304537.1"/>
    <property type="molecule type" value="Genomic_DNA"/>
</dbReference>
<keyword evidence="4" id="KW-1185">Reference proteome</keyword>
<sequence length="376" mass="42768">MLKSKIKKKEQILHHGTNMNILIFNWRDTKNPAAGGAEVFTQEIAKRLVAQGHEISLFTSAFDGCKNNEIVDGVQIIRSGNRYSVYLKAKQYYKKHAGEFDIVVDEINTRPFMSPKFVKDGTPVVALIHQLAREFWFLETRFPINWIGYHILEDRWLKTYIDTPTMTVSHSTKQDLIDLGFKDLTIIPEGLNIVPVSDVPEKEEGPTFIFVGRMGHAKRPDHVVEAFVHIKKRLPDAKLWMVGDGAMRQELETKKVNGITFFGYVTAEKKYELMSRAHAILVPGVREGWGLIVTEANAMGTPAIGYNIHGLRDSIRDGKTGLLCDPDPENMAEKAVEFMRDTDMQTKLSDNALEWAREFDWNHSAETFFNSLEAVL</sequence>
<evidence type="ECO:0000259" key="2">
    <source>
        <dbReference type="Pfam" id="PF13439"/>
    </source>
</evidence>
<dbReference type="InterPro" id="IPR028098">
    <property type="entry name" value="Glyco_trans_4-like_N"/>
</dbReference>
<dbReference type="EC" id="2.4.-.-" evidence="3"/>
<dbReference type="PANTHER" id="PTHR45947">
    <property type="entry name" value="SULFOQUINOVOSYL TRANSFERASE SQD2"/>
    <property type="match status" value="1"/>
</dbReference>
<evidence type="ECO:0000313" key="3">
    <source>
        <dbReference type="EMBL" id="MEL4304537.1"/>
    </source>
</evidence>
<dbReference type="CDD" id="cd03801">
    <property type="entry name" value="GT4_PimA-like"/>
    <property type="match status" value="1"/>
</dbReference>
<feature type="domain" description="Glycosyl transferase family 1" evidence="1">
    <location>
        <begin position="200"/>
        <end position="354"/>
    </location>
</feature>
<evidence type="ECO:0000313" key="4">
    <source>
        <dbReference type="Proteomes" id="UP001396646"/>
    </source>
</evidence>
<evidence type="ECO:0000259" key="1">
    <source>
        <dbReference type="Pfam" id="PF00534"/>
    </source>
</evidence>
<gene>
    <name evidence="3" type="ORF">WOA13_01615</name>
</gene>
<dbReference type="Pfam" id="PF00534">
    <property type="entry name" value="Glycos_transf_1"/>
    <property type="match status" value="1"/>
</dbReference>
<keyword evidence="3" id="KW-0808">Transferase</keyword>
<name>A0ABU9KQG7_9EURY</name>
<reference evidence="3 4" key="1">
    <citation type="submission" date="2024-04" db="EMBL/GenBank/DDBJ databases">
        <title>Methanococcoides sp. LMO-2.</title>
        <authorList>
            <person name="Liang L."/>
        </authorList>
    </citation>
    <scope>NUCLEOTIDE SEQUENCE [LARGE SCALE GENOMIC DNA]</scope>
    <source>
        <strain evidence="3 4">LMO-2</strain>
    </source>
</reference>
<proteinExistence type="predicted"/>